<evidence type="ECO:0000256" key="7">
    <source>
        <dbReference type="ARBA" id="ARBA00023136"/>
    </source>
</evidence>
<evidence type="ECO:0000256" key="10">
    <source>
        <dbReference type="ARBA" id="ARBA00024686"/>
    </source>
</evidence>
<evidence type="ECO:0000256" key="12">
    <source>
        <dbReference type="SAM" id="SignalP"/>
    </source>
</evidence>
<evidence type="ECO:0000259" key="13">
    <source>
        <dbReference type="PROSITE" id="PS50213"/>
    </source>
</evidence>
<comment type="subcellular location">
    <subcellularLocation>
        <location evidence="1">Cell membrane</location>
        <topology evidence="1">Lipid-anchor</topology>
        <topology evidence="1">GPI-anchor</topology>
    </subcellularLocation>
</comment>
<evidence type="ECO:0000256" key="1">
    <source>
        <dbReference type="ARBA" id="ARBA00004609"/>
    </source>
</evidence>
<dbReference type="GO" id="GO:0005886">
    <property type="term" value="C:plasma membrane"/>
    <property type="evidence" value="ECO:0007669"/>
    <property type="project" value="UniProtKB-SubCell"/>
</dbReference>
<accession>A0A7N0URJ8</accession>
<evidence type="ECO:0000313" key="15">
    <source>
        <dbReference type="Proteomes" id="UP000594263"/>
    </source>
</evidence>
<evidence type="ECO:0000256" key="9">
    <source>
        <dbReference type="ARBA" id="ARBA00023288"/>
    </source>
</evidence>
<dbReference type="InterPro" id="IPR036378">
    <property type="entry name" value="FAS1_dom_sf"/>
</dbReference>
<protein>
    <recommendedName>
        <fullName evidence="13">FAS1 domain-containing protein</fullName>
    </recommendedName>
</protein>
<dbReference type="Gramene" id="Kaladp0081s0337.1.v1.1">
    <property type="protein sequence ID" value="Kaladp0081s0337.1.v1.1.CDS.1"/>
    <property type="gene ID" value="Kaladp0081s0337.v1.1"/>
</dbReference>
<evidence type="ECO:0000256" key="2">
    <source>
        <dbReference type="ARBA" id="ARBA00007843"/>
    </source>
</evidence>
<keyword evidence="5 12" id="KW-0732">Signal</keyword>
<comment type="similarity">
    <text evidence="2">Belongs to the fasciclin-like AGP family.</text>
</comment>
<feature type="region of interest" description="Disordered" evidence="11">
    <location>
        <begin position="168"/>
        <end position="249"/>
    </location>
</feature>
<dbReference type="Proteomes" id="UP000594263">
    <property type="component" value="Unplaced"/>
</dbReference>
<keyword evidence="8" id="KW-0325">Glycoprotein</keyword>
<feature type="signal peptide" evidence="12">
    <location>
        <begin position="1"/>
        <end position="20"/>
    </location>
</feature>
<sequence length="264" mass="27336">MAAMMITVAALLFLSTSASAFNITRILAEHPEFGAFNDLLTKTHLSSEINSRATITILAVADDSIGAISGKPLDVQKRILSNHVVLDYYDAFKLRGLKKSSLLTTLYQSTGLAERQQGFLNISVTSSGIAFGSAVEGSPLSAKLLGGIMSQPYNISVLQVSSPIVAPGMDPSEPLPPIPSPTPPAAETPEAASPEEEETVETPAESPAAESPEADAPAPADAPAEAKKKHKAADEEEEEPESSSAGQISGGLAVVVGLVCCLVA</sequence>
<dbReference type="AlphaFoldDB" id="A0A7N0URJ8"/>
<dbReference type="FunFam" id="2.30.180.10:FF:000015">
    <property type="entry name" value="Fasciclin-like arabinogalactan protein 3"/>
    <property type="match status" value="1"/>
</dbReference>
<organism evidence="14 15">
    <name type="scientific">Kalanchoe fedtschenkoi</name>
    <name type="common">Lavender scallops</name>
    <name type="synonym">South American air plant</name>
    <dbReference type="NCBI Taxonomy" id="63787"/>
    <lineage>
        <taxon>Eukaryota</taxon>
        <taxon>Viridiplantae</taxon>
        <taxon>Streptophyta</taxon>
        <taxon>Embryophyta</taxon>
        <taxon>Tracheophyta</taxon>
        <taxon>Spermatophyta</taxon>
        <taxon>Magnoliopsida</taxon>
        <taxon>eudicotyledons</taxon>
        <taxon>Gunneridae</taxon>
        <taxon>Pentapetalae</taxon>
        <taxon>Saxifragales</taxon>
        <taxon>Crassulaceae</taxon>
        <taxon>Kalanchoe</taxon>
    </lineage>
</organism>
<dbReference type="OMA" id="GIENMAP"/>
<proteinExistence type="inferred from homology"/>
<keyword evidence="15" id="KW-1185">Reference proteome</keyword>
<dbReference type="PROSITE" id="PS50213">
    <property type="entry name" value="FAS1"/>
    <property type="match status" value="1"/>
</dbReference>
<keyword evidence="3" id="KW-1003">Cell membrane</keyword>
<feature type="compositionally biased region" description="Low complexity" evidence="11">
    <location>
        <begin position="201"/>
        <end position="223"/>
    </location>
</feature>
<evidence type="ECO:0000256" key="11">
    <source>
        <dbReference type="SAM" id="MobiDB-lite"/>
    </source>
</evidence>
<keyword evidence="7" id="KW-0472">Membrane</keyword>
<feature type="domain" description="FAS1" evidence="13">
    <location>
        <begin position="20"/>
        <end position="149"/>
    </location>
</feature>
<evidence type="ECO:0000256" key="8">
    <source>
        <dbReference type="ARBA" id="ARBA00023180"/>
    </source>
</evidence>
<keyword evidence="4" id="KW-0336">GPI-anchor</keyword>
<keyword evidence="9" id="KW-0449">Lipoprotein</keyword>
<feature type="compositionally biased region" description="Pro residues" evidence="11">
    <location>
        <begin position="173"/>
        <end position="186"/>
    </location>
</feature>
<dbReference type="InterPro" id="IPR033254">
    <property type="entry name" value="Plant_FLA"/>
</dbReference>
<keyword evidence="6" id="KW-0654">Proteoglycan</keyword>
<comment type="function">
    <text evidence="10">May be a cell surface adhesion protein.</text>
</comment>
<dbReference type="Gene3D" id="2.30.180.10">
    <property type="entry name" value="FAS1 domain"/>
    <property type="match status" value="1"/>
</dbReference>
<dbReference type="GO" id="GO:0098552">
    <property type="term" value="C:side of membrane"/>
    <property type="evidence" value="ECO:0007669"/>
    <property type="project" value="UniProtKB-KW"/>
</dbReference>
<dbReference type="PANTHER" id="PTHR32382:SF6">
    <property type="entry name" value="FASCICLIN-LIKE ARABINOGALACTAN PROTEIN 14"/>
    <property type="match status" value="1"/>
</dbReference>
<evidence type="ECO:0000313" key="14">
    <source>
        <dbReference type="EnsemblPlants" id="Kaladp0081s0337.1.v1.1.CDS.1"/>
    </source>
</evidence>
<name>A0A7N0URJ8_KALFE</name>
<dbReference type="SUPFAM" id="SSF82153">
    <property type="entry name" value="FAS1 domain"/>
    <property type="match status" value="1"/>
</dbReference>
<reference evidence="14" key="1">
    <citation type="submission" date="2021-01" db="UniProtKB">
        <authorList>
            <consortium name="EnsemblPlants"/>
        </authorList>
    </citation>
    <scope>IDENTIFICATION</scope>
</reference>
<feature type="chain" id="PRO_5029908513" description="FAS1 domain-containing protein" evidence="12">
    <location>
        <begin position="21"/>
        <end position="264"/>
    </location>
</feature>
<evidence type="ECO:0000256" key="3">
    <source>
        <dbReference type="ARBA" id="ARBA00022475"/>
    </source>
</evidence>
<dbReference type="InterPro" id="IPR000782">
    <property type="entry name" value="FAS1_domain"/>
</dbReference>
<evidence type="ECO:0000256" key="6">
    <source>
        <dbReference type="ARBA" id="ARBA00022974"/>
    </source>
</evidence>
<evidence type="ECO:0000256" key="5">
    <source>
        <dbReference type="ARBA" id="ARBA00022729"/>
    </source>
</evidence>
<dbReference type="PANTHER" id="PTHR32382">
    <property type="entry name" value="FASCICLIN-LIKE ARABINOGALACTAN PROTEIN"/>
    <property type="match status" value="1"/>
</dbReference>
<dbReference type="EnsemblPlants" id="Kaladp0081s0337.1.v1.1">
    <property type="protein sequence ID" value="Kaladp0081s0337.1.v1.1.CDS.1"/>
    <property type="gene ID" value="Kaladp0081s0337.v1.1"/>
</dbReference>
<evidence type="ECO:0000256" key="4">
    <source>
        <dbReference type="ARBA" id="ARBA00022622"/>
    </source>
</evidence>